<evidence type="ECO:0000256" key="1">
    <source>
        <dbReference type="ARBA" id="ARBA00004429"/>
    </source>
</evidence>
<evidence type="ECO:0000313" key="10">
    <source>
        <dbReference type="EMBL" id="SFT05912.1"/>
    </source>
</evidence>
<comment type="similarity">
    <text evidence="8">Belongs to the binding-protein-dependent transport system permease family.</text>
</comment>
<evidence type="ECO:0000256" key="5">
    <source>
        <dbReference type="ARBA" id="ARBA00022692"/>
    </source>
</evidence>
<dbReference type="GO" id="GO:0055085">
    <property type="term" value="P:transmembrane transport"/>
    <property type="evidence" value="ECO:0007669"/>
    <property type="project" value="InterPro"/>
</dbReference>
<feature type="transmembrane region" description="Helical" evidence="8">
    <location>
        <begin position="358"/>
        <end position="384"/>
    </location>
</feature>
<dbReference type="CDD" id="cd06261">
    <property type="entry name" value="TM_PBP2"/>
    <property type="match status" value="2"/>
</dbReference>
<dbReference type="EMBL" id="FOZW01000009">
    <property type="protein sequence ID" value="SFT05912.1"/>
    <property type="molecule type" value="Genomic_DNA"/>
</dbReference>
<gene>
    <name evidence="10" type="ORF">SAMN04488050_10977</name>
</gene>
<accession>A0A1I6UWV4</accession>
<dbReference type="GO" id="GO:0005886">
    <property type="term" value="C:plasma membrane"/>
    <property type="evidence" value="ECO:0007669"/>
    <property type="project" value="UniProtKB-SubCell"/>
</dbReference>
<reference evidence="11" key="1">
    <citation type="submission" date="2016-10" db="EMBL/GenBank/DDBJ databases">
        <authorList>
            <person name="Varghese N."/>
            <person name="Submissions S."/>
        </authorList>
    </citation>
    <scope>NUCLEOTIDE SEQUENCE [LARGE SCALE GENOMIC DNA]</scope>
    <source>
        <strain evidence="11">DSM 26894</strain>
    </source>
</reference>
<dbReference type="SUPFAM" id="SSF161098">
    <property type="entry name" value="MetI-like"/>
    <property type="match status" value="2"/>
</dbReference>
<feature type="transmembrane region" description="Helical" evidence="8">
    <location>
        <begin position="185"/>
        <end position="210"/>
    </location>
</feature>
<feature type="transmembrane region" description="Helical" evidence="8">
    <location>
        <begin position="533"/>
        <end position="556"/>
    </location>
</feature>
<feature type="transmembrane region" description="Helical" evidence="8">
    <location>
        <begin position="404"/>
        <end position="423"/>
    </location>
</feature>
<dbReference type="InterPro" id="IPR035906">
    <property type="entry name" value="MetI-like_sf"/>
</dbReference>
<organism evidence="10 11">
    <name type="scientific">Alloyangia pacifica</name>
    <dbReference type="NCBI Taxonomy" id="311180"/>
    <lineage>
        <taxon>Bacteria</taxon>
        <taxon>Pseudomonadati</taxon>
        <taxon>Pseudomonadota</taxon>
        <taxon>Alphaproteobacteria</taxon>
        <taxon>Rhodobacterales</taxon>
        <taxon>Roseobacteraceae</taxon>
        <taxon>Alloyangia</taxon>
    </lineage>
</organism>
<dbReference type="Proteomes" id="UP000199392">
    <property type="component" value="Unassembled WGS sequence"/>
</dbReference>
<dbReference type="AlphaFoldDB" id="A0A1I6UWV4"/>
<keyword evidence="5 8" id="KW-0812">Transmembrane</keyword>
<feature type="transmembrane region" description="Helical" evidence="8">
    <location>
        <begin position="136"/>
        <end position="164"/>
    </location>
</feature>
<evidence type="ECO:0000313" key="11">
    <source>
        <dbReference type="Proteomes" id="UP000199392"/>
    </source>
</evidence>
<dbReference type="RefSeq" id="WP_092429295.1">
    <property type="nucleotide sequence ID" value="NZ_FNCL01000014.1"/>
</dbReference>
<evidence type="ECO:0000256" key="3">
    <source>
        <dbReference type="ARBA" id="ARBA00022475"/>
    </source>
</evidence>
<dbReference type="STRING" id="311180.SAMN04488050_10977"/>
<evidence type="ECO:0000256" key="4">
    <source>
        <dbReference type="ARBA" id="ARBA00022519"/>
    </source>
</evidence>
<feature type="transmembrane region" description="Helical" evidence="8">
    <location>
        <begin position="429"/>
        <end position="449"/>
    </location>
</feature>
<keyword evidence="11" id="KW-1185">Reference proteome</keyword>
<feature type="transmembrane region" description="Helical" evidence="8">
    <location>
        <begin position="490"/>
        <end position="513"/>
    </location>
</feature>
<dbReference type="Pfam" id="PF00528">
    <property type="entry name" value="BPD_transp_1"/>
    <property type="match status" value="2"/>
</dbReference>
<name>A0A1I6UWV4_9RHOB</name>
<feature type="domain" description="ABC transmembrane type-1" evidence="9">
    <location>
        <begin position="55"/>
        <end position="262"/>
    </location>
</feature>
<evidence type="ECO:0000256" key="7">
    <source>
        <dbReference type="ARBA" id="ARBA00023136"/>
    </source>
</evidence>
<proteinExistence type="inferred from homology"/>
<keyword evidence="4" id="KW-0997">Cell inner membrane</keyword>
<sequence length="561" mass="58287">MTFPKGLAPTLVVLLVLTLLVAAPLLAIAADTLGSPAWHDALFSRLSRNLTWIPLGNTLLLGLGTALGSVLIGGFLAWLVVLTDVPLRRTLAVLATLPFMIPSFATALAWSSLFRNSRTGGSTGLLAGLGVDSPDWLAWGMIPTLFVLIAQYYALVFTVLSAALAALSGDALEAAVMTGAPRRRILAGIVLPMVTPALLAGASLAFAAAVSNFAAPALMGLPVRMQTLSTRLFGMIEIGQTERGYVLALLLILVSAAFLAAGNRLLAGRRRFATISGKGARRHRMKLGRARWPLCWAALGICFITTLGPILLLVAASLAPQSSALFSDWTLHFWIGAADPGFARGQEGILRNPQIVKALWITLGLGLAVAIAAVAIGLLAAVVLTGPRLRVLTEAVSQLSFLPMLLPGIAFGAAFIAIYGAGIGPLPGLYGTPLLLGLALTAASLPFAVQTGRATVAQISGDIDEAARMTGAGFLHRIGAITLPLAAKGIIAGALLVFVNVVGDLAIVALLYTPDTPVLSVLSYRYASDGFQQFANAITLIILAVSIAATALAQLLKGRRP</sequence>
<protein>
    <submittedName>
        <fullName evidence="10">Iron(III) transport system permease protein</fullName>
    </submittedName>
</protein>
<keyword evidence="3" id="KW-1003">Cell membrane</keyword>
<comment type="subcellular location">
    <subcellularLocation>
        <location evidence="1">Cell inner membrane</location>
        <topology evidence="1">Multi-pass membrane protein</topology>
    </subcellularLocation>
    <subcellularLocation>
        <location evidence="8">Cell membrane</location>
        <topology evidence="8">Multi-pass membrane protein</topology>
    </subcellularLocation>
</comment>
<feature type="transmembrane region" description="Helical" evidence="8">
    <location>
        <begin position="294"/>
        <end position="319"/>
    </location>
</feature>
<dbReference type="PANTHER" id="PTHR43357:SF3">
    <property type="entry name" value="FE(3+)-TRANSPORT SYSTEM PERMEASE PROTEIN FBPB 2"/>
    <property type="match status" value="1"/>
</dbReference>
<keyword evidence="7 8" id="KW-0472">Membrane</keyword>
<keyword evidence="6 8" id="KW-1133">Transmembrane helix</keyword>
<dbReference type="OrthoDB" id="27542at2"/>
<keyword evidence="2 8" id="KW-0813">Transport</keyword>
<evidence type="ECO:0000256" key="2">
    <source>
        <dbReference type="ARBA" id="ARBA00022448"/>
    </source>
</evidence>
<feature type="transmembrane region" description="Helical" evidence="8">
    <location>
        <begin position="245"/>
        <end position="266"/>
    </location>
</feature>
<evidence type="ECO:0000256" key="6">
    <source>
        <dbReference type="ARBA" id="ARBA00022989"/>
    </source>
</evidence>
<feature type="domain" description="ABC transmembrane type-1" evidence="9">
    <location>
        <begin position="359"/>
        <end position="553"/>
    </location>
</feature>
<dbReference type="PROSITE" id="PS50928">
    <property type="entry name" value="ABC_TM1"/>
    <property type="match status" value="2"/>
</dbReference>
<dbReference type="Gene3D" id="1.10.3720.10">
    <property type="entry name" value="MetI-like"/>
    <property type="match status" value="2"/>
</dbReference>
<evidence type="ECO:0000259" key="9">
    <source>
        <dbReference type="PROSITE" id="PS50928"/>
    </source>
</evidence>
<dbReference type="InterPro" id="IPR000515">
    <property type="entry name" value="MetI-like"/>
</dbReference>
<evidence type="ECO:0000256" key="8">
    <source>
        <dbReference type="RuleBase" id="RU363032"/>
    </source>
</evidence>
<dbReference type="PANTHER" id="PTHR43357">
    <property type="entry name" value="INNER MEMBRANE ABC TRANSPORTER PERMEASE PROTEIN YDCV"/>
    <property type="match status" value="1"/>
</dbReference>
<feature type="transmembrane region" description="Helical" evidence="8">
    <location>
        <begin position="53"/>
        <end position="79"/>
    </location>
</feature>
<feature type="transmembrane region" description="Helical" evidence="8">
    <location>
        <begin position="91"/>
        <end position="110"/>
    </location>
</feature>